<dbReference type="PANTHER" id="PTHR12598:SF0">
    <property type="entry name" value="COPPER HOMEOSTASIS PROTEIN CUTC HOMOLOG"/>
    <property type="match status" value="1"/>
</dbReference>
<protein>
    <recommendedName>
        <fullName evidence="2">PF03932 family protein CutC</fullName>
    </recommendedName>
</protein>
<dbReference type="GO" id="GO:0005737">
    <property type="term" value="C:cytoplasm"/>
    <property type="evidence" value="ECO:0007669"/>
    <property type="project" value="UniProtKB-SubCell"/>
</dbReference>
<sequence>MPSPTVELVAQSPSGVEVAATLGIPRVELCCALELGGLSPSEALLRRSVSAGRAGPAPVEVHPLIRARPGDFVFDEAELDLMVDDVAHAVAAGAAGVVVGALDARGMPDLPFVERVLEAAAGAEVTFHRALDASADPVRAYEQLAGVGLTRVLTSGGRPTALEGRETLRALVALGLSTQVMAGSGVTAANVRAIADTGVDAVHLSAKRRVGGGGLAMGGSDDGGHDVTDAAAARALLDALSG</sequence>
<dbReference type="Gene3D" id="3.20.20.380">
    <property type="entry name" value="Copper homeostasis (CutC) domain"/>
    <property type="match status" value="1"/>
</dbReference>
<dbReference type="SUPFAM" id="SSF110395">
    <property type="entry name" value="CutC-like"/>
    <property type="match status" value="1"/>
</dbReference>
<evidence type="ECO:0000313" key="3">
    <source>
        <dbReference type="EMBL" id="CCH76174.1"/>
    </source>
</evidence>
<proteinExistence type="inferred from homology"/>
<dbReference type="GO" id="GO:0005507">
    <property type="term" value="F:copper ion binding"/>
    <property type="evidence" value="ECO:0007669"/>
    <property type="project" value="TreeGrafter"/>
</dbReference>
<dbReference type="PANTHER" id="PTHR12598">
    <property type="entry name" value="COPPER HOMEOSTASIS PROTEIN CUTC"/>
    <property type="match status" value="1"/>
</dbReference>
<dbReference type="STRING" id="1194083.BN12_1100003"/>
<gene>
    <name evidence="2 3" type="primary">cutC</name>
    <name evidence="3" type="ORF">BN12_1100003</name>
</gene>
<reference evidence="3 4" key="1">
    <citation type="journal article" date="2013" name="ISME J.">
        <title>A metabolic model for members of the genus Tetrasphaera involved in enhanced biological phosphorus removal.</title>
        <authorList>
            <person name="Kristiansen R."/>
            <person name="Nguyen H.T.T."/>
            <person name="Saunders A.M."/>
            <person name="Nielsen J.L."/>
            <person name="Wimmer R."/>
            <person name="Le V.Q."/>
            <person name="McIlroy S.J."/>
            <person name="Petrovski S."/>
            <person name="Seviour R.J."/>
            <person name="Calteau A."/>
            <person name="Nielsen K.L."/>
            <person name="Nielsen P.H."/>
        </authorList>
    </citation>
    <scope>NUCLEOTIDE SEQUENCE [LARGE SCALE GENOMIC DNA]</scope>
    <source>
        <strain evidence="3 4">T1-X7</strain>
    </source>
</reference>
<accession>A0A077LW30</accession>
<comment type="similarity">
    <text evidence="1 2">Belongs to the CutC family.</text>
</comment>
<dbReference type="HAMAP" id="MF_00795">
    <property type="entry name" value="CutC"/>
    <property type="match status" value="1"/>
</dbReference>
<keyword evidence="4" id="KW-1185">Reference proteome</keyword>
<dbReference type="InterPro" id="IPR005627">
    <property type="entry name" value="CutC-like"/>
</dbReference>
<dbReference type="RefSeq" id="WP_048552842.1">
    <property type="nucleotide sequence ID" value="NZ_HF570958.1"/>
</dbReference>
<dbReference type="OrthoDB" id="9815677at2"/>
<organism evidence="3 4">
    <name type="scientific">Nostocoides japonicum T1-X7</name>
    <dbReference type="NCBI Taxonomy" id="1194083"/>
    <lineage>
        <taxon>Bacteria</taxon>
        <taxon>Bacillati</taxon>
        <taxon>Actinomycetota</taxon>
        <taxon>Actinomycetes</taxon>
        <taxon>Micrococcales</taxon>
        <taxon>Intrasporangiaceae</taxon>
        <taxon>Nostocoides</taxon>
    </lineage>
</organism>
<dbReference type="Proteomes" id="UP000035721">
    <property type="component" value="Unassembled WGS sequence"/>
</dbReference>
<dbReference type="InterPro" id="IPR036822">
    <property type="entry name" value="CutC-like_dom_sf"/>
</dbReference>
<comment type="caution">
    <text evidence="2">Once thought to be involved in copper homeostasis, experiments in E.coli have shown this is not the case.</text>
</comment>
<dbReference type="EMBL" id="CAJB01000014">
    <property type="protein sequence ID" value="CCH76174.1"/>
    <property type="molecule type" value="Genomic_DNA"/>
</dbReference>
<comment type="subcellular location">
    <subcellularLocation>
        <location evidence="2">Cytoplasm</location>
    </subcellularLocation>
</comment>
<dbReference type="Pfam" id="PF03932">
    <property type="entry name" value="CutC"/>
    <property type="match status" value="1"/>
</dbReference>
<dbReference type="AlphaFoldDB" id="A0A077LW30"/>
<evidence type="ECO:0000313" key="4">
    <source>
        <dbReference type="Proteomes" id="UP000035721"/>
    </source>
</evidence>
<keyword evidence="2" id="KW-0963">Cytoplasm</keyword>
<evidence type="ECO:0000256" key="2">
    <source>
        <dbReference type="HAMAP-Rule" id="MF_00795"/>
    </source>
</evidence>
<name>A0A077LW30_9MICO</name>
<evidence type="ECO:0000256" key="1">
    <source>
        <dbReference type="ARBA" id="ARBA00007768"/>
    </source>
</evidence>
<comment type="caution">
    <text evidence="3">The sequence shown here is derived from an EMBL/GenBank/DDBJ whole genome shotgun (WGS) entry which is preliminary data.</text>
</comment>